<dbReference type="RefSeq" id="WP_067617799.1">
    <property type="nucleotide sequence ID" value="NZ_MAGO01000006.1"/>
</dbReference>
<dbReference type="EMBL" id="MAGO01000006">
    <property type="protein sequence ID" value="OCC15147.1"/>
    <property type="molecule type" value="Genomic_DNA"/>
</dbReference>
<dbReference type="Gene3D" id="3.40.50.300">
    <property type="entry name" value="P-loop containing nucleotide triphosphate hydrolases"/>
    <property type="match status" value="1"/>
</dbReference>
<dbReference type="InterPro" id="IPR003593">
    <property type="entry name" value="AAA+_ATPase"/>
</dbReference>
<organism evidence="6 7">
    <name type="scientific">Dissulfuribacter thermophilus</name>
    <dbReference type="NCBI Taxonomy" id="1156395"/>
    <lineage>
        <taxon>Bacteria</taxon>
        <taxon>Pseudomonadati</taxon>
        <taxon>Thermodesulfobacteriota</taxon>
        <taxon>Dissulfuribacteria</taxon>
        <taxon>Dissulfuribacterales</taxon>
        <taxon>Dissulfuribacteraceae</taxon>
        <taxon>Dissulfuribacter</taxon>
    </lineage>
</organism>
<gene>
    <name evidence="6" type="ORF">DBT_1267</name>
</gene>
<dbReference type="CDD" id="cd03230">
    <property type="entry name" value="ABC_DR_subfamily_A"/>
    <property type="match status" value="1"/>
</dbReference>
<keyword evidence="4" id="KW-0067">ATP-binding</keyword>
<dbReference type="STRING" id="1156395.DBT_1267"/>
<evidence type="ECO:0000313" key="6">
    <source>
        <dbReference type="EMBL" id="OCC15147.1"/>
    </source>
</evidence>
<sequence length="245" mass="27277">MIQLENISMNYGSFQAVKNCSFNVEKGRIVGLLGPNGAGKTTLMKILATQIVPTSGRAMVAGFDCEKNPKEVRANIGYLPERAPLYDDMEVREYLDFVARGRGLKNSLLKDRLEWVKDRCALKKKWCTPIGELSKGYRQRVGLAQALIHDPPVLILDEPTSGLDPLQIIEIRDLIKDLAKEKAILYSSHIIQEIVALSDRVVIISEGSIKADGPIQELAPDFPIQELSRAQADLEKVFTTLIHHS</sequence>
<dbReference type="SUPFAM" id="SSF52540">
    <property type="entry name" value="P-loop containing nucleoside triphosphate hydrolases"/>
    <property type="match status" value="1"/>
</dbReference>
<dbReference type="InterPro" id="IPR003439">
    <property type="entry name" value="ABC_transporter-like_ATP-bd"/>
</dbReference>
<accession>A0A1B9F5C1</accession>
<dbReference type="GO" id="GO:0005524">
    <property type="term" value="F:ATP binding"/>
    <property type="evidence" value="ECO:0007669"/>
    <property type="project" value="UniProtKB-KW"/>
</dbReference>
<dbReference type="OrthoDB" id="9809450at2"/>
<dbReference type="AlphaFoldDB" id="A0A1B9F5C1"/>
<dbReference type="SMART" id="SM00382">
    <property type="entry name" value="AAA"/>
    <property type="match status" value="1"/>
</dbReference>
<evidence type="ECO:0000313" key="7">
    <source>
        <dbReference type="Proteomes" id="UP000093080"/>
    </source>
</evidence>
<comment type="caution">
    <text evidence="6">The sequence shown here is derived from an EMBL/GenBank/DDBJ whole genome shotgun (WGS) entry which is preliminary data.</text>
</comment>
<dbReference type="Proteomes" id="UP000093080">
    <property type="component" value="Unassembled WGS sequence"/>
</dbReference>
<dbReference type="InterPro" id="IPR027417">
    <property type="entry name" value="P-loop_NTPase"/>
</dbReference>
<keyword evidence="3" id="KW-0547">Nucleotide-binding</keyword>
<dbReference type="PANTHER" id="PTHR43335">
    <property type="entry name" value="ABC TRANSPORTER, ATP-BINDING PROTEIN"/>
    <property type="match status" value="1"/>
</dbReference>
<evidence type="ECO:0000259" key="5">
    <source>
        <dbReference type="PROSITE" id="PS50893"/>
    </source>
</evidence>
<evidence type="ECO:0000256" key="2">
    <source>
        <dbReference type="ARBA" id="ARBA00022448"/>
    </source>
</evidence>
<dbReference type="GO" id="GO:0016887">
    <property type="term" value="F:ATP hydrolysis activity"/>
    <property type="evidence" value="ECO:0007669"/>
    <property type="project" value="InterPro"/>
</dbReference>
<keyword evidence="7" id="KW-1185">Reference proteome</keyword>
<dbReference type="PROSITE" id="PS50893">
    <property type="entry name" value="ABC_TRANSPORTER_2"/>
    <property type="match status" value="1"/>
</dbReference>
<proteinExistence type="inferred from homology"/>
<evidence type="ECO:0000256" key="4">
    <source>
        <dbReference type="ARBA" id="ARBA00022840"/>
    </source>
</evidence>
<name>A0A1B9F5C1_9BACT</name>
<comment type="similarity">
    <text evidence="1">Belongs to the ABC transporter superfamily.</text>
</comment>
<protein>
    <submittedName>
        <fullName evidence="6">ABC-type multidrug transport system, ATPase component</fullName>
    </submittedName>
</protein>
<feature type="domain" description="ABC transporter" evidence="5">
    <location>
        <begin position="2"/>
        <end position="231"/>
    </location>
</feature>
<dbReference type="PATRIC" id="fig|1156395.6.peg.1280"/>
<evidence type="ECO:0000256" key="3">
    <source>
        <dbReference type="ARBA" id="ARBA00022741"/>
    </source>
</evidence>
<reference evidence="6 7" key="1">
    <citation type="submission" date="2016-06" db="EMBL/GenBank/DDBJ databases">
        <title>Respiratory ammonification of nitrate coupled to the oxidation of elemental sulfur in deep-sea autotrophic thermophilic bacteria.</title>
        <authorList>
            <person name="Slobodkina G.B."/>
            <person name="Mardanov A.V."/>
            <person name="Ravin N.V."/>
            <person name="Frolova A.A."/>
            <person name="Viryasiv M.B."/>
            <person name="Chernyh N.A."/>
            <person name="Bonch-Osmolovskaya E.A."/>
            <person name="Slobodkin A.I."/>
        </authorList>
    </citation>
    <scope>NUCLEOTIDE SEQUENCE [LARGE SCALE GENOMIC DNA]</scope>
    <source>
        <strain evidence="6 7">S69</strain>
    </source>
</reference>
<keyword evidence="2" id="KW-0813">Transport</keyword>
<evidence type="ECO:0000256" key="1">
    <source>
        <dbReference type="ARBA" id="ARBA00005417"/>
    </source>
</evidence>
<dbReference type="Pfam" id="PF00005">
    <property type="entry name" value="ABC_tran"/>
    <property type="match status" value="1"/>
</dbReference>